<comment type="caution">
    <text evidence="1">The sequence shown here is derived from an EMBL/GenBank/DDBJ whole genome shotgun (WGS) entry which is preliminary data.</text>
</comment>
<gene>
    <name evidence="1" type="ORF">PTD2_16172</name>
</gene>
<dbReference type="OrthoDB" id="3174978at2"/>
<dbReference type="eggNOG" id="COG2888">
    <property type="taxonomic scope" value="Bacteria"/>
</dbReference>
<dbReference type="RefSeq" id="WP_009838854.1">
    <property type="nucleotide sequence ID" value="NZ_AAOH01000006.1"/>
</dbReference>
<protein>
    <recommendedName>
        <fullName evidence="3">Zinc ribbon-containing protein</fullName>
    </recommendedName>
</protein>
<dbReference type="Proteomes" id="UP000006201">
    <property type="component" value="Unassembled WGS sequence"/>
</dbReference>
<dbReference type="STRING" id="87626.PTD2_16172"/>
<proteinExistence type="predicted"/>
<dbReference type="AlphaFoldDB" id="A4CDE9"/>
<reference evidence="1 2" key="1">
    <citation type="submission" date="2006-02" db="EMBL/GenBank/DDBJ databases">
        <authorList>
            <person name="Moran M.A."/>
            <person name="Kjelleberg S."/>
            <person name="Egan S."/>
            <person name="Saunders N."/>
            <person name="Thomas T."/>
            <person name="Ferriera S."/>
            <person name="Johnson J."/>
            <person name="Kravitz S."/>
            <person name="Halpern A."/>
            <person name="Remington K."/>
            <person name="Beeson K."/>
            <person name="Tran B."/>
            <person name="Rogers Y.-H."/>
            <person name="Friedman R."/>
            <person name="Venter J.C."/>
        </authorList>
    </citation>
    <scope>NUCLEOTIDE SEQUENCE [LARGE SCALE GENOMIC DNA]</scope>
    <source>
        <strain evidence="1 2">D2</strain>
    </source>
</reference>
<evidence type="ECO:0008006" key="3">
    <source>
        <dbReference type="Google" id="ProtNLM"/>
    </source>
</evidence>
<sequence length="158" mass="18996">MNDSKNYQKWLDELHLWLSDVKKHEVKQLLDYLQQGEHEIRAITGYSAQQFNTYKEYFLRDLAHWQSHHQQYNQLAWQELKESFWYELTQLGDRSKVEWAVILDDFEHNGVYQQGDWVALGELRCKQCQHLTHYYHPNQLDACAECGGIYFTRQALSP</sequence>
<keyword evidence="2" id="KW-1185">Reference proteome</keyword>
<evidence type="ECO:0000313" key="1">
    <source>
        <dbReference type="EMBL" id="EAR27592.1"/>
    </source>
</evidence>
<name>A4CDE9_9GAMM</name>
<dbReference type="HOGENOM" id="CLU_101353_1_0_6"/>
<dbReference type="Pfam" id="PF07295">
    <property type="entry name" value="DUF1451"/>
    <property type="match status" value="1"/>
</dbReference>
<dbReference type="InterPro" id="IPR009912">
    <property type="entry name" value="DUF1451"/>
</dbReference>
<accession>A4CDE9</accession>
<organism evidence="1 2">
    <name type="scientific">Pseudoalteromonas tunicata D2</name>
    <dbReference type="NCBI Taxonomy" id="87626"/>
    <lineage>
        <taxon>Bacteria</taxon>
        <taxon>Pseudomonadati</taxon>
        <taxon>Pseudomonadota</taxon>
        <taxon>Gammaproteobacteria</taxon>
        <taxon>Alteromonadales</taxon>
        <taxon>Pseudoalteromonadaceae</taxon>
        <taxon>Pseudoalteromonas</taxon>
    </lineage>
</organism>
<evidence type="ECO:0000313" key="2">
    <source>
        <dbReference type="Proteomes" id="UP000006201"/>
    </source>
</evidence>
<dbReference type="EMBL" id="AAOH01000006">
    <property type="protein sequence ID" value="EAR27592.1"/>
    <property type="molecule type" value="Genomic_DNA"/>
</dbReference>